<sequence>MDCRFLFAAALALLPAPVGAAALPPRVAVRPVGVGTYGGLRCIFLAEAAAGPLAACGRVFPAPVSEPFCAMLECVFDGRRSLAGASKLANRDGGLYDSLPWEWGRGERPKADAFAQLALRPSASGAASAYHLLLAAITEACCAEVRCGYIERASLLADDDDDDDDDGGGGGGQLVVGATLSLRESPELVALYGERVPLPRDEPLRIAEVYASTDEMIGVAMAAGVPIEVERDVWMAGALAARFALDDGRMRVAVEPPAAPPQPSRASAEPPAPLWQLSAAQFRALKPPALARALLASGVRALPRPREATRERLAALALPLLDAAVRNQLLLADAIARDDFVEAQRLVGAKSTRQLVAEALDGALAAEDYARAEQLRVRLDALTDALMDPTQEAGSYDPYLDQDEWYAEAQRRIYGPKRSSALGGGRARADGAPRRARRLVPRARVRMGERGWFDSLADFVLGEQLELGPIADGGERLQPDAASAMRGQIDEALSADGFDGFALRELLLAKWGRSYDVDFALTRYLGKASLYLNVFPWTIDREPFRHADEQAYLEHLQAVAELLVKWNRVALVKEQIRETKKEPRRGTIPLKTVPLRLDLPDELVESFTQQKAEMGMPGAFNSESG</sequence>
<evidence type="ECO:0000313" key="2">
    <source>
        <dbReference type="EMBL" id="KAG8464004.1"/>
    </source>
</evidence>
<protein>
    <submittedName>
        <fullName evidence="2">Uncharacterized protein</fullName>
    </submittedName>
</protein>
<feature type="chain" id="PRO_5035161201" evidence="1">
    <location>
        <begin position="21"/>
        <end position="625"/>
    </location>
</feature>
<dbReference type="OMA" id="ITEACCA"/>
<feature type="signal peptide" evidence="1">
    <location>
        <begin position="1"/>
        <end position="20"/>
    </location>
</feature>
<proteinExistence type="predicted"/>
<dbReference type="OrthoDB" id="5234at2759"/>
<dbReference type="InterPro" id="IPR021420">
    <property type="entry name" value="DUF3067"/>
</dbReference>
<dbReference type="Gene3D" id="3.30.428.40">
    <property type="entry name" value="Protein of unknown function DUF3067"/>
    <property type="match status" value="1"/>
</dbReference>
<accession>A0A8J6C8W8</accession>
<dbReference type="PANTHER" id="PTHR35126">
    <property type="entry name" value="SLR0598 PROTEIN"/>
    <property type="match status" value="1"/>
</dbReference>
<dbReference type="PANTHER" id="PTHR35126:SF1">
    <property type="entry name" value="DUF3067 DOMAIN-CONTAINING PROTEIN"/>
    <property type="match status" value="1"/>
</dbReference>
<keyword evidence="3" id="KW-1185">Reference proteome</keyword>
<keyword evidence="1" id="KW-0732">Signal</keyword>
<organism evidence="2 3">
    <name type="scientific">Diacronema lutheri</name>
    <name type="common">Unicellular marine alga</name>
    <name type="synonym">Monochrysis lutheri</name>
    <dbReference type="NCBI Taxonomy" id="2081491"/>
    <lineage>
        <taxon>Eukaryota</taxon>
        <taxon>Haptista</taxon>
        <taxon>Haptophyta</taxon>
        <taxon>Pavlovophyceae</taxon>
        <taxon>Pavlovales</taxon>
        <taxon>Pavlovaceae</taxon>
        <taxon>Diacronema</taxon>
    </lineage>
</organism>
<evidence type="ECO:0000256" key="1">
    <source>
        <dbReference type="SAM" id="SignalP"/>
    </source>
</evidence>
<reference evidence="2" key="1">
    <citation type="submission" date="2021-05" db="EMBL/GenBank/DDBJ databases">
        <title>The genome of the haptophyte Pavlova lutheri (Diacronema luteri, Pavlovales) - a model for lipid biosynthesis in eukaryotic algae.</title>
        <authorList>
            <person name="Hulatt C.J."/>
            <person name="Posewitz M.C."/>
        </authorList>
    </citation>
    <scope>NUCLEOTIDE SEQUENCE</scope>
    <source>
        <strain evidence="2">NIVA-4/92</strain>
    </source>
</reference>
<dbReference type="AlphaFoldDB" id="A0A8J6C8W8"/>
<name>A0A8J6C8W8_DIALT</name>
<comment type="caution">
    <text evidence="2">The sequence shown here is derived from an EMBL/GenBank/DDBJ whole genome shotgun (WGS) entry which is preliminary data.</text>
</comment>
<evidence type="ECO:0000313" key="3">
    <source>
        <dbReference type="Proteomes" id="UP000751190"/>
    </source>
</evidence>
<dbReference type="EMBL" id="JAGTXO010000014">
    <property type="protein sequence ID" value="KAG8464004.1"/>
    <property type="molecule type" value="Genomic_DNA"/>
</dbReference>
<gene>
    <name evidence="2" type="ORF">KFE25_000172</name>
</gene>
<dbReference type="Proteomes" id="UP000751190">
    <property type="component" value="Unassembled WGS sequence"/>
</dbReference>
<dbReference type="Pfam" id="PF11267">
    <property type="entry name" value="DUF3067"/>
    <property type="match status" value="1"/>
</dbReference>